<dbReference type="EMBL" id="PEXQ01000039">
    <property type="protein sequence ID" value="PIU15519.1"/>
    <property type="molecule type" value="Genomic_DNA"/>
</dbReference>
<accession>A0A2M6XUR0</accession>
<dbReference type="SUPFAM" id="SSF52833">
    <property type="entry name" value="Thioredoxin-like"/>
    <property type="match status" value="1"/>
</dbReference>
<evidence type="ECO:0000313" key="2">
    <source>
        <dbReference type="Proteomes" id="UP000229784"/>
    </source>
</evidence>
<organism evidence="1 2">
    <name type="scientific">bacterium (Candidatus Gribaldobacteria) CG08_land_8_20_14_0_20_39_15</name>
    <dbReference type="NCBI Taxonomy" id="2014273"/>
    <lineage>
        <taxon>Bacteria</taxon>
        <taxon>Candidatus Gribaldobacteria</taxon>
    </lineage>
</organism>
<dbReference type="InterPro" id="IPR036249">
    <property type="entry name" value="Thioredoxin-like_sf"/>
</dbReference>
<dbReference type="Proteomes" id="UP000229784">
    <property type="component" value="Unassembled WGS sequence"/>
</dbReference>
<proteinExistence type="predicted"/>
<evidence type="ECO:0000313" key="1">
    <source>
        <dbReference type="EMBL" id="PIU15519.1"/>
    </source>
</evidence>
<evidence type="ECO:0008006" key="3">
    <source>
        <dbReference type="Google" id="ProtNLM"/>
    </source>
</evidence>
<protein>
    <recommendedName>
        <fullName evidence="3">Thioredoxin-like fold domain-containing protein</fullName>
    </recommendedName>
</protein>
<name>A0A2M6XUR0_9BACT</name>
<gene>
    <name evidence="1" type="ORF">COT20_01620</name>
</gene>
<dbReference type="AlphaFoldDB" id="A0A2M6XUR0"/>
<comment type="caution">
    <text evidence="1">The sequence shown here is derived from an EMBL/GenBank/DDBJ whole genome shotgun (WGS) entry which is preliminary data.</text>
</comment>
<sequence length="127" mass="14196">MKKIHLAIFIAVGLIAGVWLLTRQPNSPSNVPLQCQIKEMIFYYADICSWCQKVKDEGTITEIKDLGVRVKEVNVAIGPVRHQFQGVPTFIINDKAYSGYRTFEELKELLGCPGENNGNAQNSANQN</sequence>
<dbReference type="Gene3D" id="3.40.30.10">
    <property type="entry name" value="Glutaredoxin"/>
    <property type="match status" value="1"/>
</dbReference>
<reference evidence="2" key="1">
    <citation type="submission" date="2017-09" db="EMBL/GenBank/DDBJ databases">
        <title>Depth-based differentiation of microbial function through sediment-hosted aquifers and enrichment of novel symbionts in the deep terrestrial subsurface.</title>
        <authorList>
            <person name="Probst A.J."/>
            <person name="Ladd B."/>
            <person name="Jarett J.K."/>
            <person name="Geller-Mcgrath D.E."/>
            <person name="Sieber C.M.K."/>
            <person name="Emerson J.B."/>
            <person name="Anantharaman K."/>
            <person name="Thomas B.C."/>
            <person name="Malmstrom R."/>
            <person name="Stieglmeier M."/>
            <person name="Klingl A."/>
            <person name="Woyke T."/>
            <person name="Ryan C.M."/>
            <person name="Banfield J.F."/>
        </authorList>
    </citation>
    <scope>NUCLEOTIDE SEQUENCE [LARGE SCALE GENOMIC DNA]</scope>
</reference>